<evidence type="ECO:0000256" key="3">
    <source>
        <dbReference type="ARBA" id="ARBA00022946"/>
    </source>
</evidence>
<comment type="subcellular location">
    <subcellularLocation>
        <location evidence="1">Mitochondrion</location>
    </subcellularLocation>
</comment>
<sequence length="112" mass="12457">MPVLGDIARGALRMSKYLSKAATKRAPLHRKHGNKNFYKGTGARSEGKLNSKAKFILDKDKLLELVAPDLTNFQLKPYVAKSIYPRDILQKPNAIFGTENMGHPGPKPALRE</sequence>
<keyword evidence="9" id="KW-1185">Reference proteome</keyword>
<feature type="compositionally biased region" description="Basic residues" evidence="7">
    <location>
        <begin position="23"/>
        <end position="34"/>
    </location>
</feature>
<dbReference type="OrthoDB" id="408933at2759"/>
<feature type="region of interest" description="Disordered" evidence="7">
    <location>
        <begin position="23"/>
        <end position="46"/>
    </location>
</feature>
<comment type="caution">
    <text evidence="8">The sequence shown here is derived from an EMBL/GenBank/DDBJ whole genome shotgun (WGS) entry which is preliminary data.</text>
</comment>
<dbReference type="PANTHER" id="PTHR21338:SF0">
    <property type="entry name" value="LARGE RIBOSOMAL SUBUNIT PROTEIN ML41"/>
    <property type="match status" value="1"/>
</dbReference>
<protein>
    <submittedName>
        <fullName evidence="8">Mitochondrial ribosomal protein L27-domain-containing protein</fullName>
    </submittedName>
</protein>
<evidence type="ECO:0000313" key="9">
    <source>
        <dbReference type="Proteomes" id="UP000664859"/>
    </source>
</evidence>
<evidence type="ECO:0000256" key="7">
    <source>
        <dbReference type="SAM" id="MobiDB-lite"/>
    </source>
</evidence>
<reference evidence="8" key="1">
    <citation type="submission" date="2021-02" db="EMBL/GenBank/DDBJ databases">
        <title>First Annotated Genome of the Yellow-green Alga Tribonema minus.</title>
        <authorList>
            <person name="Mahan K.M."/>
        </authorList>
    </citation>
    <scope>NUCLEOTIDE SEQUENCE</scope>
    <source>
        <strain evidence="8">UTEX B ZZ1240</strain>
    </source>
</reference>
<evidence type="ECO:0000256" key="2">
    <source>
        <dbReference type="ARBA" id="ARBA00010152"/>
    </source>
</evidence>
<dbReference type="GO" id="GO:0006412">
    <property type="term" value="P:translation"/>
    <property type="evidence" value="ECO:0007669"/>
    <property type="project" value="TreeGrafter"/>
</dbReference>
<dbReference type="EMBL" id="JAFCMP010000038">
    <property type="protein sequence ID" value="KAG5190143.1"/>
    <property type="molecule type" value="Genomic_DNA"/>
</dbReference>
<comment type="similarity">
    <text evidence="2">Belongs to the mitochondrion-specific ribosomal protein mL41 family.</text>
</comment>
<keyword evidence="4 8" id="KW-0689">Ribosomal protein</keyword>
<dbReference type="InterPro" id="IPR019189">
    <property type="entry name" value="Ribosomal_mL41"/>
</dbReference>
<dbReference type="AlphaFoldDB" id="A0A835ZJH5"/>
<organism evidence="8 9">
    <name type="scientific">Tribonema minus</name>
    <dbReference type="NCBI Taxonomy" id="303371"/>
    <lineage>
        <taxon>Eukaryota</taxon>
        <taxon>Sar</taxon>
        <taxon>Stramenopiles</taxon>
        <taxon>Ochrophyta</taxon>
        <taxon>PX clade</taxon>
        <taxon>Xanthophyceae</taxon>
        <taxon>Tribonematales</taxon>
        <taxon>Tribonemataceae</taxon>
        <taxon>Tribonema</taxon>
    </lineage>
</organism>
<dbReference type="Pfam" id="PF09809">
    <property type="entry name" value="MRP-L27"/>
    <property type="match status" value="1"/>
</dbReference>
<evidence type="ECO:0000313" key="8">
    <source>
        <dbReference type="EMBL" id="KAG5190143.1"/>
    </source>
</evidence>
<dbReference type="GO" id="GO:0005762">
    <property type="term" value="C:mitochondrial large ribosomal subunit"/>
    <property type="evidence" value="ECO:0007669"/>
    <property type="project" value="InterPro"/>
</dbReference>
<dbReference type="Proteomes" id="UP000664859">
    <property type="component" value="Unassembled WGS sequence"/>
</dbReference>
<keyword evidence="6" id="KW-0687">Ribonucleoprotein</keyword>
<keyword evidence="3" id="KW-0809">Transit peptide</keyword>
<evidence type="ECO:0000256" key="1">
    <source>
        <dbReference type="ARBA" id="ARBA00004173"/>
    </source>
</evidence>
<name>A0A835ZJH5_9STRA</name>
<dbReference type="GO" id="GO:0003735">
    <property type="term" value="F:structural constituent of ribosome"/>
    <property type="evidence" value="ECO:0007669"/>
    <property type="project" value="InterPro"/>
</dbReference>
<proteinExistence type="inferred from homology"/>
<dbReference type="PANTHER" id="PTHR21338">
    <property type="entry name" value="MITOCHONDRIAL RIBOSOMAL PROTEIN L41"/>
    <property type="match status" value="1"/>
</dbReference>
<evidence type="ECO:0000256" key="4">
    <source>
        <dbReference type="ARBA" id="ARBA00022980"/>
    </source>
</evidence>
<keyword evidence="5" id="KW-0496">Mitochondrion</keyword>
<evidence type="ECO:0000256" key="5">
    <source>
        <dbReference type="ARBA" id="ARBA00023128"/>
    </source>
</evidence>
<gene>
    <name evidence="8" type="ORF">JKP88DRAFT_17153</name>
</gene>
<accession>A0A835ZJH5</accession>
<evidence type="ECO:0000256" key="6">
    <source>
        <dbReference type="ARBA" id="ARBA00023274"/>
    </source>
</evidence>